<evidence type="ECO:0000313" key="2">
    <source>
        <dbReference type="EMBL" id="EKM51212.1"/>
    </source>
</evidence>
<dbReference type="KEGG" id="pco:PHACADRAFT_263231"/>
<dbReference type="Proteomes" id="UP000008370">
    <property type="component" value="Unassembled WGS sequence"/>
</dbReference>
<evidence type="ECO:0000313" key="3">
    <source>
        <dbReference type="Proteomes" id="UP000008370"/>
    </source>
</evidence>
<dbReference type="EMBL" id="JH930477">
    <property type="protein sequence ID" value="EKM51212.1"/>
    <property type="molecule type" value="Genomic_DNA"/>
</dbReference>
<dbReference type="GeneID" id="18918501"/>
<dbReference type="HOGENOM" id="CLU_2813225_0_0_1"/>
<reference evidence="2 3" key="1">
    <citation type="journal article" date="2012" name="BMC Genomics">
        <title>Comparative genomics of the white-rot fungi, Phanerochaete carnosa and P. chrysosporium, to elucidate the genetic basis of the distinct wood types they colonize.</title>
        <authorList>
            <person name="Suzuki H."/>
            <person name="MacDonald J."/>
            <person name="Syed K."/>
            <person name="Salamov A."/>
            <person name="Hori C."/>
            <person name="Aerts A."/>
            <person name="Henrissat B."/>
            <person name="Wiebenga A."/>
            <person name="vanKuyk P.A."/>
            <person name="Barry K."/>
            <person name="Lindquist E."/>
            <person name="LaButti K."/>
            <person name="Lapidus A."/>
            <person name="Lucas S."/>
            <person name="Coutinho P."/>
            <person name="Gong Y."/>
            <person name="Samejima M."/>
            <person name="Mahadevan R."/>
            <person name="Abou-Zaid M."/>
            <person name="de Vries R.P."/>
            <person name="Igarashi K."/>
            <person name="Yadav J.S."/>
            <person name="Grigoriev I.V."/>
            <person name="Master E.R."/>
        </authorList>
    </citation>
    <scope>NUCLEOTIDE SEQUENCE [LARGE SCALE GENOMIC DNA]</scope>
    <source>
        <strain evidence="2 3">HHB-10118-sp</strain>
    </source>
</reference>
<accession>K5WLP2</accession>
<organism evidence="2 3">
    <name type="scientific">Phanerochaete carnosa (strain HHB-10118-sp)</name>
    <name type="common">White-rot fungus</name>
    <name type="synonym">Peniophora carnosa</name>
    <dbReference type="NCBI Taxonomy" id="650164"/>
    <lineage>
        <taxon>Eukaryota</taxon>
        <taxon>Fungi</taxon>
        <taxon>Dikarya</taxon>
        <taxon>Basidiomycota</taxon>
        <taxon>Agaricomycotina</taxon>
        <taxon>Agaricomycetes</taxon>
        <taxon>Polyporales</taxon>
        <taxon>Phanerochaetaceae</taxon>
        <taxon>Phanerochaete</taxon>
    </lineage>
</organism>
<name>K5WLP2_PHACS</name>
<dbReference type="RefSeq" id="XP_007400363.1">
    <property type="nucleotide sequence ID" value="XM_007400301.1"/>
</dbReference>
<evidence type="ECO:0000256" key="1">
    <source>
        <dbReference type="SAM" id="MobiDB-lite"/>
    </source>
</evidence>
<proteinExistence type="predicted"/>
<keyword evidence="3" id="KW-1185">Reference proteome</keyword>
<dbReference type="InParanoid" id="K5WLP2"/>
<sequence>MPEFLHLSTHAASYHEVQFLRPASLDILETDDTEQAIAHVETHEMDSDVMWPDERTSAPENKVGDVA</sequence>
<feature type="region of interest" description="Disordered" evidence="1">
    <location>
        <begin position="47"/>
        <end position="67"/>
    </location>
</feature>
<gene>
    <name evidence="2" type="ORF">PHACADRAFT_263231</name>
</gene>
<dbReference type="AlphaFoldDB" id="K5WLP2"/>
<protein>
    <submittedName>
        <fullName evidence="2">Uncharacterized protein</fullName>
    </submittedName>
</protein>
<feature type="compositionally biased region" description="Basic and acidic residues" evidence="1">
    <location>
        <begin position="47"/>
        <end position="57"/>
    </location>
</feature>